<evidence type="ECO:0000256" key="2">
    <source>
        <dbReference type="PROSITE-ProRule" id="PRU00023"/>
    </source>
</evidence>
<dbReference type="SMART" id="SM00248">
    <property type="entry name" value="ANK"/>
    <property type="match status" value="9"/>
</dbReference>
<feature type="repeat" description="ANK" evidence="2">
    <location>
        <begin position="773"/>
        <end position="802"/>
    </location>
</feature>
<dbReference type="Gene3D" id="3.40.50.300">
    <property type="entry name" value="P-loop containing nucleotide triphosphate hydrolases"/>
    <property type="match status" value="1"/>
</dbReference>
<dbReference type="PROSITE" id="PS50297">
    <property type="entry name" value="ANK_REP_REGION"/>
    <property type="match status" value="4"/>
</dbReference>
<keyword evidence="6" id="KW-1185">Reference proteome</keyword>
<name>A0A8H6XSM0_9AGAR</name>
<evidence type="ECO:0000313" key="5">
    <source>
        <dbReference type="EMBL" id="KAF7345841.1"/>
    </source>
</evidence>
<dbReference type="SUPFAM" id="SSF52540">
    <property type="entry name" value="P-loop containing nucleoside triphosphate hydrolases"/>
    <property type="match status" value="1"/>
</dbReference>
<dbReference type="SUPFAM" id="SSF48403">
    <property type="entry name" value="Ankyrin repeat"/>
    <property type="match status" value="1"/>
</dbReference>
<evidence type="ECO:0000259" key="4">
    <source>
        <dbReference type="Pfam" id="PF24883"/>
    </source>
</evidence>
<evidence type="ECO:0000313" key="6">
    <source>
        <dbReference type="Proteomes" id="UP000620124"/>
    </source>
</evidence>
<reference evidence="5" key="1">
    <citation type="submission" date="2020-05" db="EMBL/GenBank/DDBJ databases">
        <title>Mycena genomes resolve the evolution of fungal bioluminescence.</title>
        <authorList>
            <person name="Tsai I.J."/>
        </authorList>
    </citation>
    <scope>NUCLEOTIDE SEQUENCE</scope>
    <source>
        <strain evidence="5">CCC161011</strain>
    </source>
</reference>
<feature type="repeat" description="ANK" evidence="2">
    <location>
        <begin position="803"/>
        <end position="835"/>
    </location>
</feature>
<protein>
    <submittedName>
        <fullName evidence="5">ANK-REP-REGION domain-containing protein</fullName>
    </submittedName>
</protein>
<feature type="repeat" description="ANK" evidence="2">
    <location>
        <begin position="671"/>
        <end position="703"/>
    </location>
</feature>
<feature type="domain" description="Nephrocystin 3-like N-terminal" evidence="4">
    <location>
        <begin position="88"/>
        <end position="247"/>
    </location>
</feature>
<organism evidence="5 6">
    <name type="scientific">Mycena venus</name>
    <dbReference type="NCBI Taxonomy" id="2733690"/>
    <lineage>
        <taxon>Eukaryota</taxon>
        <taxon>Fungi</taxon>
        <taxon>Dikarya</taxon>
        <taxon>Basidiomycota</taxon>
        <taxon>Agaricomycotina</taxon>
        <taxon>Agaricomycetes</taxon>
        <taxon>Agaricomycetidae</taxon>
        <taxon>Agaricales</taxon>
        <taxon>Marasmiineae</taxon>
        <taxon>Mycenaceae</taxon>
        <taxon>Mycena</taxon>
    </lineage>
</organism>
<dbReference type="PANTHER" id="PTHR10039:SF15">
    <property type="entry name" value="NACHT DOMAIN-CONTAINING PROTEIN"/>
    <property type="match status" value="1"/>
</dbReference>
<dbReference type="Gene3D" id="1.25.40.20">
    <property type="entry name" value="Ankyrin repeat-containing domain"/>
    <property type="match status" value="3"/>
</dbReference>
<dbReference type="PROSITE" id="PS50088">
    <property type="entry name" value="ANK_REPEAT"/>
    <property type="match status" value="4"/>
</dbReference>
<keyword evidence="2" id="KW-0040">ANK repeat</keyword>
<comment type="caution">
    <text evidence="5">The sequence shown here is derived from an EMBL/GenBank/DDBJ whole genome shotgun (WGS) entry which is preliminary data.</text>
</comment>
<dbReference type="InterPro" id="IPR056884">
    <property type="entry name" value="NPHP3-like_N"/>
</dbReference>
<feature type="domain" description="GPI inositol-deacylase winged helix" evidence="3">
    <location>
        <begin position="355"/>
        <end position="437"/>
    </location>
</feature>
<gene>
    <name evidence="5" type="ORF">MVEN_01605800</name>
</gene>
<evidence type="ECO:0000256" key="1">
    <source>
        <dbReference type="ARBA" id="ARBA00022737"/>
    </source>
</evidence>
<dbReference type="PANTHER" id="PTHR10039">
    <property type="entry name" value="AMELOGENIN"/>
    <property type="match status" value="1"/>
</dbReference>
<dbReference type="Pfam" id="PF22939">
    <property type="entry name" value="WHD_GPIID"/>
    <property type="match status" value="1"/>
</dbReference>
<dbReference type="InterPro" id="IPR054471">
    <property type="entry name" value="GPIID_WHD"/>
</dbReference>
<dbReference type="Pfam" id="PF24883">
    <property type="entry name" value="NPHP3_N"/>
    <property type="match status" value="1"/>
</dbReference>
<accession>A0A8H6XSM0</accession>
<feature type="repeat" description="ANK" evidence="2">
    <location>
        <begin position="832"/>
        <end position="864"/>
    </location>
</feature>
<dbReference type="Pfam" id="PF13637">
    <property type="entry name" value="Ank_4"/>
    <property type="match status" value="1"/>
</dbReference>
<dbReference type="EMBL" id="JACAZI010000013">
    <property type="protein sequence ID" value="KAF7345841.1"/>
    <property type="molecule type" value="Genomic_DNA"/>
</dbReference>
<dbReference type="InterPro" id="IPR002110">
    <property type="entry name" value="Ankyrin_rpt"/>
</dbReference>
<keyword evidence="1" id="KW-0677">Repeat</keyword>
<sequence>MSHSHIIGALHNSAQDHNNQHDQIISALRNTSEDQRIGNNDLSKSVWEMARNQEQSHNSAERRQIIEWVSPLNFFPRQADILKARQPGTGEWLLRKDMFVKWKAGEMSAMWCRGMPGAGKTVLVSIVVDHLRANLPNENSGVAVLYLDHKATETHSPTNLLAAIWRQLIPGKPISPLVHGLYRTHSEQCTRPSFEEAYSALESTIVEFSCVFIVVDALDEYPEDYRNTLLGNLSKLGPPVRLMLTSRPHISVDHVIPNIEVLDVRAAEEDIRKYLEGQILRSSRLSKHINKSSNLRDSLEEKIVKRSDGMFLLAKLHIDSIATKQNVTAVRDALNDLPSDLDGTYDEIVHRINQQSADDRQLAWRTVSWVLNAKKPLRPSQLKEALAVEPGTAELDPDRQTDMDIILSVCAGLVVVDEVEDKIRLIHYTTQIYFQSAHVQNHIFFHAQSEITLTCMTYMSLTFKESTHMLQLPFLLFTQHPFLHYTVDYCLVHARGAPETLIKHDIMSFLRNCSVWWRLWNWKNGGRQSAPEKLRIALAFHLDEICKHIIEEDGIGVILQEAVTRGDADEVRVLVHNGVDLEKDGHALQEAVIHSHEEIVEILLVHDKNRQGRTNTILQDRGNKESDDNKCIAETHNHYGAALYGAAEIGNEAIVKMLLMHGAGTNVEGGKYGTPLQAALREGHEKVARLLIQHGADVNANGGVYGSALLAAVCNQQQWAVHLLLEHGANANGEGGAYGTLLQAALWNGQEGAARLLIAHGADVNANGGVCGTVLQAAALEGDEAAVRLLIEHGADVNAEGGEYGSTLCEASSRGHTEIVQLLLDHGANVNAREPALPVAAAAGHTSIVRLLIEHGADVNVESRRFGTAFQAASFRGHWDIAGLLLEYGAEGRQLSDEDMSQIMGY</sequence>
<proteinExistence type="predicted"/>
<dbReference type="Pfam" id="PF12796">
    <property type="entry name" value="Ank_2"/>
    <property type="match status" value="2"/>
</dbReference>
<dbReference type="OrthoDB" id="448455at2759"/>
<dbReference type="Proteomes" id="UP000620124">
    <property type="component" value="Unassembled WGS sequence"/>
</dbReference>
<dbReference type="InterPro" id="IPR036770">
    <property type="entry name" value="Ankyrin_rpt-contain_sf"/>
</dbReference>
<dbReference type="AlphaFoldDB" id="A0A8H6XSM0"/>
<dbReference type="InterPro" id="IPR027417">
    <property type="entry name" value="P-loop_NTPase"/>
</dbReference>
<evidence type="ECO:0000259" key="3">
    <source>
        <dbReference type="Pfam" id="PF22939"/>
    </source>
</evidence>